<evidence type="ECO:0000313" key="7">
    <source>
        <dbReference type="Proteomes" id="UP001227230"/>
    </source>
</evidence>
<dbReference type="Pfam" id="PF25597">
    <property type="entry name" value="SH3_retrovirus"/>
    <property type="match status" value="1"/>
</dbReference>
<keyword evidence="7" id="KW-1185">Reference proteome</keyword>
<evidence type="ECO:0000256" key="1">
    <source>
        <dbReference type="SAM" id="MobiDB-lite"/>
    </source>
</evidence>
<accession>A0ABY9D8N1</accession>
<protein>
    <recommendedName>
        <fullName evidence="8">Retrovirus-related Pol polyprotein from transposon TNT 1-94</fullName>
    </recommendedName>
</protein>
<dbReference type="PANTHER" id="PTHR34222:SF100">
    <property type="entry name" value="CCHC-TYPE DOMAIN-CONTAINING PROTEIN"/>
    <property type="match status" value="1"/>
</dbReference>
<evidence type="ECO:0000259" key="3">
    <source>
        <dbReference type="Pfam" id="PF13976"/>
    </source>
</evidence>
<dbReference type="InterPro" id="IPR013103">
    <property type="entry name" value="RVT_2"/>
</dbReference>
<evidence type="ECO:0000313" key="6">
    <source>
        <dbReference type="EMBL" id="WKA03918.1"/>
    </source>
</evidence>
<proteinExistence type="predicted"/>
<feature type="domain" description="Retrovirus-related Pol polyprotein from transposon TNT 1-94-like beta-barrel" evidence="4">
    <location>
        <begin position="262"/>
        <end position="307"/>
    </location>
</feature>
<dbReference type="Gene3D" id="4.10.60.10">
    <property type="entry name" value="Zinc finger, CCHC-type"/>
    <property type="match status" value="1"/>
</dbReference>
<dbReference type="PANTHER" id="PTHR34222">
    <property type="entry name" value="GAG_PRE-INTEGRS DOMAIN-CONTAINING PROTEIN"/>
    <property type="match status" value="1"/>
</dbReference>
<dbReference type="InterPro" id="IPR025724">
    <property type="entry name" value="GAG-pre-integrase_dom"/>
</dbReference>
<evidence type="ECO:0000259" key="2">
    <source>
        <dbReference type="Pfam" id="PF07727"/>
    </source>
</evidence>
<evidence type="ECO:0008006" key="8">
    <source>
        <dbReference type="Google" id="ProtNLM"/>
    </source>
</evidence>
<feature type="domain" description="Retroviral polymerase SH3-like" evidence="5">
    <location>
        <begin position="478"/>
        <end position="511"/>
    </location>
</feature>
<dbReference type="SUPFAM" id="SSF53098">
    <property type="entry name" value="Ribonuclease H-like"/>
    <property type="match status" value="1"/>
</dbReference>
<name>A0ABY9D8N1_VITVI</name>
<feature type="region of interest" description="Disordered" evidence="1">
    <location>
        <begin position="524"/>
        <end position="544"/>
    </location>
</feature>
<organism evidence="6 7">
    <name type="scientific">Vitis vinifera</name>
    <name type="common">Grape</name>
    <dbReference type="NCBI Taxonomy" id="29760"/>
    <lineage>
        <taxon>Eukaryota</taxon>
        <taxon>Viridiplantae</taxon>
        <taxon>Streptophyta</taxon>
        <taxon>Embryophyta</taxon>
        <taxon>Tracheophyta</taxon>
        <taxon>Spermatophyta</taxon>
        <taxon>Magnoliopsida</taxon>
        <taxon>eudicotyledons</taxon>
        <taxon>Gunneridae</taxon>
        <taxon>Pentapetalae</taxon>
        <taxon>rosids</taxon>
        <taxon>Vitales</taxon>
        <taxon>Vitaceae</taxon>
        <taxon>Viteae</taxon>
        <taxon>Vitis</taxon>
    </lineage>
</organism>
<dbReference type="Pfam" id="PF22936">
    <property type="entry name" value="Pol_BBD"/>
    <property type="match status" value="1"/>
</dbReference>
<gene>
    <name evidence="6" type="ORF">VitviT2T_021995</name>
</gene>
<feature type="domain" description="Reverse transcriptase Ty1/copia-type" evidence="2">
    <location>
        <begin position="601"/>
        <end position="674"/>
    </location>
</feature>
<dbReference type="Proteomes" id="UP001227230">
    <property type="component" value="Chromosome 14"/>
</dbReference>
<dbReference type="Pfam" id="PF07727">
    <property type="entry name" value="RVT_2"/>
    <property type="match status" value="1"/>
</dbReference>
<dbReference type="InterPro" id="IPR012337">
    <property type="entry name" value="RNaseH-like_sf"/>
</dbReference>
<dbReference type="Pfam" id="PF13976">
    <property type="entry name" value="gag_pre-integrs"/>
    <property type="match status" value="1"/>
</dbReference>
<dbReference type="EMBL" id="CP126661">
    <property type="protein sequence ID" value="WKA03918.1"/>
    <property type="molecule type" value="Genomic_DNA"/>
</dbReference>
<dbReference type="InterPro" id="IPR057670">
    <property type="entry name" value="SH3_retrovirus"/>
</dbReference>
<sequence length="676" mass="75450">MTIPVKGASEEDAVFLSRMIEWDSHNHMILTWIRNTSIPSISNLLGSFDDAKSAWDMLAKRYSTTHGSMKYQLVVELHQLKQEPGQSINDYYDQLRFIWDQIDLSDPTWACSKDAQQYASIRDEFRLYEFLMSLHKDFEPIRGQLLNPAPSLDTAVNELQSGDFSGSSNRRKQTNKKFCNYCKRPGHTIETCYRRNKSTAVVANTELTPPTASTSVESQSSGSIINLSSTELQEIIAQTVRMAGNASLSTALSILPGKSQTWLFDSACCNHMTPHSSLFSNLDPAPYPLNIHIVDGSTMHGNSLGFVSTSNLSVPGVFHDLRTGQELRTGPRVGRMFPVNNLHLPPVAPVSVVAAAAVVSSLPSLALWHSHLGHAPSSRVQQLVSRGLLGSVSKDNFDCASCTSQQNGRAERKLRHILDIVRALLLSAKVPVPFWGEAGLHVVHAINRIPSVVIHNQTSYERLFGSPPNYHHLRSIGSACFVLLQPHEHNKLEPRSRLCCFLGYGETQKGVSLRQVADEQIDDELPHFEPGSPTPDLPEDPPQDIPPRHSTRIRSIPSHLLDYHCYTALATLHEPQTYREAFTDPLWQIAMNEELDALTKNHTWDLVTLPPEQSVVGCKWIYKIKTRSDGSVERYKARLVAKGFTQEYGIDYEETFASVARISYVRALLVVAAARK</sequence>
<feature type="domain" description="GAG-pre-integrase" evidence="3">
    <location>
        <begin position="354"/>
        <end position="402"/>
    </location>
</feature>
<evidence type="ECO:0000259" key="5">
    <source>
        <dbReference type="Pfam" id="PF25597"/>
    </source>
</evidence>
<dbReference type="InterPro" id="IPR036397">
    <property type="entry name" value="RNaseH_sf"/>
</dbReference>
<dbReference type="InterPro" id="IPR054722">
    <property type="entry name" value="PolX-like_BBD"/>
</dbReference>
<reference evidence="6 7" key="1">
    <citation type="journal article" date="2023" name="Hortic Res">
        <title>The complete reference genome for grapevine (Vitis vinifera L.) genetics and breeding.</title>
        <authorList>
            <person name="Shi X."/>
            <person name="Cao S."/>
            <person name="Wang X."/>
            <person name="Huang S."/>
            <person name="Wang Y."/>
            <person name="Liu Z."/>
            <person name="Liu W."/>
            <person name="Leng X."/>
            <person name="Peng Y."/>
            <person name="Wang N."/>
            <person name="Wang Y."/>
            <person name="Ma Z."/>
            <person name="Xu X."/>
            <person name="Zhang F."/>
            <person name="Xue H."/>
            <person name="Zhong H."/>
            <person name="Wang Y."/>
            <person name="Zhang K."/>
            <person name="Velt A."/>
            <person name="Avia K."/>
            <person name="Holtgrawe D."/>
            <person name="Grimplet J."/>
            <person name="Matus J.T."/>
            <person name="Ware D."/>
            <person name="Wu X."/>
            <person name="Wang H."/>
            <person name="Liu C."/>
            <person name="Fang Y."/>
            <person name="Rustenholz C."/>
            <person name="Cheng Z."/>
            <person name="Xiao H."/>
            <person name="Zhou Y."/>
        </authorList>
    </citation>
    <scope>NUCLEOTIDE SEQUENCE [LARGE SCALE GENOMIC DNA]</scope>
    <source>
        <strain evidence="7">cv. Pinot noir / PN40024</strain>
        <tissue evidence="6">Leaf</tissue>
    </source>
</reference>
<dbReference type="Gene3D" id="3.30.420.10">
    <property type="entry name" value="Ribonuclease H-like superfamily/Ribonuclease H"/>
    <property type="match status" value="1"/>
</dbReference>
<evidence type="ECO:0000259" key="4">
    <source>
        <dbReference type="Pfam" id="PF22936"/>
    </source>
</evidence>